<evidence type="ECO:0000313" key="2">
    <source>
        <dbReference type="Proteomes" id="UP000192448"/>
    </source>
</evidence>
<dbReference type="GO" id="GO:0003676">
    <property type="term" value="F:nucleic acid binding"/>
    <property type="evidence" value="ECO:0007669"/>
    <property type="project" value="InterPro"/>
</dbReference>
<accession>A0A1X0A4F1</accession>
<organism evidence="1 2">
    <name type="scientific">Mycobacterium aquaticum</name>
    <dbReference type="NCBI Taxonomy" id="1927124"/>
    <lineage>
        <taxon>Bacteria</taxon>
        <taxon>Bacillati</taxon>
        <taxon>Actinomycetota</taxon>
        <taxon>Actinomycetes</taxon>
        <taxon>Mycobacteriales</taxon>
        <taxon>Mycobacteriaceae</taxon>
        <taxon>Mycobacterium</taxon>
    </lineage>
</organism>
<evidence type="ECO:0000313" key="1">
    <source>
        <dbReference type="EMBL" id="ORA24953.1"/>
    </source>
</evidence>
<proteinExistence type="predicted"/>
<dbReference type="EMBL" id="MVHF01000055">
    <property type="protein sequence ID" value="ORA24953.1"/>
    <property type="molecule type" value="Genomic_DNA"/>
</dbReference>
<sequence length="217" mass="24081">MHDAARPSVLGLDLSLTRAGIAVSSLDPQREAFCPSLLTHVGESGSQDATWDERCDRLVRQLKAVVGYIDAAIRVGADIRLGVIEGPSYGHAHMPGYYDRAGLWWPVYAALRSRRIPVATVTPDHRGKFICGVKPPPSDRGKRLVLDETRARWSTPRTTEIMNNPMRFIANHDQADALGLCEMGVLGAKWAVPWQVRRRHVENVALVTWPTVRGLDD</sequence>
<gene>
    <name evidence="1" type="ORF">BST13_33685</name>
</gene>
<reference evidence="1 2" key="1">
    <citation type="submission" date="2017-02" db="EMBL/GenBank/DDBJ databases">
        <title>The new phylogeny of genus Mycobacterium.</title>
        <authorList>
            <person name="Tortoli E."/>
            <person name="Trovato A."/>
            <person name="Cirillo D.M."/>
        </authorList>
    </citation>
    <scope>NUCLEOTIDE SEQUENCE [LARGE SCALE GENOMIC DNA]</scope>
    <source>
        <strain evidence="1 2">RW6</strain>
    </source>
</reference>
<name>A0A1X0A4F1_9MYCO</name>
<comment type="caution">
    <text evidence="1">The sequence shown here is derived from an EMBL/GenBank/DDBJ whole genome shotgun (WGS) entry which is preliminary data.</text>
</comment>
<dbReference type="AlphaFoldDB" id="A0A1X0A4F1"/>
<keyword evidence="2" id="KW-1185">Reference proteome</keyword>
<dbReference type="STRING" id="1927124.BST13_33685"/>
<protein>
    <submittedName>
        <fullName evidence="1">Uncharacterized protein</fullName>
    </submittedName>
</protein>
<dbReference type="InterPro" id="IPR036397">
    <property type="entry name" value="RNaseH_sf"/>
</dbReference>
<dbReference type="Proteomes" id="UP000192448">
    <property type="component" value="Unassembled WGS sequence"/>
</dbReference>
<dbReference type="Gene3D" id="3.30.420.10">
    <property type="entry name" value="Ribonuclease H-like superfamily/Ribonuclease H"/>
    <property type="match status" value="1"/>
</dbReference>